<dbReference type="GO" id="GO:0006913">
    <property type="term" value="P:nucleocytoplasmic transport"/>
    <property type="evidence" value="ECO:0007669"/>
    <property type="project" value="TreeGrafter"/>
</dbReference>
<protein>
    <submittedName>
        <fullName evidence="2">Uncharacterized protein</fullName>
    </submittedName>
</protein>
<dbReference type="InterPro" id="IPR027038">
    <property type="entry name" value="RanGap"/>
</dbReference>
<dbReference type="SUPFAM" id="SSF52047">
    <property type="entry name" value="RNI-like"/>
    <property type="match status" value="1"/>
</dbReference>
<dbReference type="EMBL" id="HBFC01006886">
    <property type="protein sequence ID" value="CAD8701197.1"/>
    <property type="molecule type" value="Transcribed_RNA"/>
</dbReference>
<dbReference type="GO" id="GO:0005096">
    <property type="term" value="F:GTPase activator activity"/>
    <property type="evidence" value="ECO:0007669"/>
    <property type="project" value="InterPro"/>
</dbReference>
<name>A0A7S0SA52_9CHLO</name>
<accession>A0A7S0SA52</accession>
<comment type="subcellular location">
    <subcellularLocation>
        <location evidence="1">Cytoplasm</location>
        <location evidence="1">Cytoskeleton</location>
        <location evidence="1">Cilium axoneme</location>
    </subcellularLocation>
</comment>
<evidence type="ECO:0000313" key="2">
    <source>
        <dbReference type="EMBL" id="CAD8701197.1"/>
    </source>
</evidence>
<sequence length="255" mass="26650">MGDALALSTLVGSGEIGRESVGNSAGGGGGTLKVLKLHCNYIGDEGCAALVRGLVSCKTISVLHLSCNNLGPQSALALAGLMQAEPVRLPPDPNEELKGTVARCEEEEESWAPHPGGCGWGWAVCQLAELWMGDNPLGGAGVMHLALGLAHSKCLRVLSIPRVGLGDDAAAMHALCAGVERSSSLAHLDLNFNHVGESARLLLPVVAARRGLTRCRVSERVPRDVARALAEILVARGGGKKHKRRRKMKSKAKVG</sequence>
<dbReference type="GO" id="GO:0048471">
    <property type="term" value="C:perinuclear region of cytoplasm"/>
    <property type="evidence" value="ECO:0007669"/>
    <property type="project" value="TreeGrafter"/>
</dbReference>
<dbReference type="InterPro" id="IPR032675">
    <property type="entry name" value="LRR_dom_sf"/>
</dbReference>
<dbReference type="Gene3D" id="3.80.10.10">
    <property type="entry name" value="Ribonuclease Inhibitor"/>
    <property type="match status" value="2"/>
</dbReference>
<dbReference type="Pfam" id="PF13516">
    <property type="entry name" value="LRR_6"/>
    <property type="match status" value="2"/>
</dbReference>
<dbReference type="GO" id="GO:0031267">
    <property type="term" value="F:small GTPase binding"/>
    <property type="evidence" value="ECO:0007669"/>
    <property type="project" value="TreeGrafter"/>
</dbReference>
<organism evidence="2">
    <name type="scientific">Mantoniella antarctica</name>
    <dbReference type="NCBI Taxonomy" id="81844"/>
    <lineage>
        <taxon>Eukaryota</taxon>
        <taxon>Viridiplantae</taxon>
        <taxon>Chlorophyta</taxon>
        <taxon>Mamiellophyceae</taxon>
        <taxon>Mamiellales</taxon>
        <taxon>Mamiellaceae</taxon>
        <taxon>Mantoniella</taxon>
    </lineage>
</organism>
<proteinExistence type="predicted"/>
<evidence type="ECO:0000256" key="1">
    <source>
        <dbReference type="ARBA" id="ARBA00004430"/>
    </source>
</evidence>
<dbReference type="GO" id="GO:0005829">
    <property type="term" value="C:cytosol"/>
    <property type="evidence" value="ECO:0007669"/>
    <property type="project" value="TreeGrafter"/>
</dbReference>
<dbReference type="GO" id="GO:0005634">
    <property type="term" value="C:nucleus"/>
    <property type="evidence" value="ECO:0007669"/>
    <property type="project" value="TreeGrafter"/>
</dbReference>
<reference evidence="2" key="1">
    <citation type="submission" date="2021-01" db="EMBL/GenBank/DDBJ databases">
        <authorList>
            <person name="Corre E."/>
            <person name="Pelletier E."/>
            <person name="Niang G."/>
            <person name="Scheremetjew M."/>
            <person name="Finn R."/>
            <person name="Kale V."/>
            <person name="Holt S."/>
            <person name="Cochrane G."/>
            <person name="Meng A."/>
            <person name="Brown T."/>
            <person name="Cohen L."/>
        </authorList>
    </citation>
    <scope>NUCLEOTIDE SEQUENCE</scope>
    <source>
        <strain evidence="2">SL-175</strain>
    </source>
</reference>
<dbReference type="InterPro" id="IPR001611">
    <property type="entry name" value="Leu-rich_rpt"/>
</dbReference>
<dbReference type="GO" id="GO:0005930">
    <property type="term" value="C:axoneme"/>
    <property type="evidence" value="ECO:0007669"/>
    <property type="project" value="UniProtKB-SubCell"/>
</dbReference>
<gene>
    <name evidence="2" type="ORF">MANT1106_LOCUS3879</name>
</gene>
<dbReference type="PANTHER" id="PTHR24113">
    <property type="entry name" value="RAN GTPASE-ACTIVATING PROTEIN 1"/>
    <property type="match status" value="1"/>
</dbReference>
<dbReference type="PANTHER" id="PTHR24113:SF15">
    <property type="entry name" value="NACHT DOMAIN-CONTAINING PROTEIN"/>
    <property type="match status" value="1"/>
</dbReference>
<dbReference type="SMART" id="SM00368">
    <property type="entry name" value="LRR_RI"/>
    <property type="match status" value="5"/>
</dbReference>
<dbReference type="AlphaFoldDB" id="A0A7S0SA52"/>